<protein>
    <submittedName>
        <fullName evidence="7">Iron-containing alcohol dehydrogenase</fullName>
    </submittedName>
</protein>
<evidence type="ECO:0000313" key="7">
    <source>
        <dbReference type="EMBL" id="QET05174.1"/>
    </source>
</evidence>
<dbReference type="RefSeq" id="WP_150375233.1">
    <property type="nucleotide sequence ID" value="NZ_CP044067.1"/>
</dbReference>
<dbReference type="Pfam" id="PF25137">
    <property type="entry name" value="ADH_Fe_C"/>
    <property type="match status" value="1"/>
</dbReference>
<dbReference type="PROSITE" id="PS00913">
    <property type="entry name" value="ADH_IRON_1"/>
    <property type="match status" value="1"/>
</dbReference>
<dbReference type="FunFam" id="1.20.1090.10:FF:000001">
    <property type="entry name" value="Aldehyde-alcohol dehydrogenase"/>
    <property type="match status" value="1"/>
</dbReference>
<dbReference type="AlphaFoldDB" id="A0A5P2HC57"/>
<evidence type="ECO:0000259" key="5">
    <source>
        <dbReference type="Pfam" id="PF00465"/>
    </source>
</evidence>
<dbReference type="FunFam" id="3.40.50.1970:FF:000003">
    <property type="entry name" value="Alcohol dehydrogenase, iron-containing"/>
    <property type="match status" value="1"/>
</dbReference>
<dbReference type="InterPro" id="IPR018211">
    <property type="entry name" value="ADH_Fe_CS"/>
</dbReference>
<comment type="similarity">
    <text evidence="2">Belongs to the iron-containing alcohol dehydrogenase family.</text>
</comment>
<gene>
    <name evidence="7" type="ORF">FOB72_24375</name>
</gene>
<dbReference type="SUPFAM" id="SSF56796">
    <property type="entry name" value="Dehydroquinate synthase-like"/>
    <property type="match status" value="1"/>
</dbReference>
<dbReference type="Gene3D" id="3.40.50.1970">
    <property type="match status" value="1"/>
</dbReference>
<keyword evidence="4" id="KW-0520">NAD</keyword>
<dbReference type="PANTHER" id="PTHR11496:SF102">
    <property type="entry name" value="ALCOHOL DEHYDROGENASE 4"/>
    <property type="match status" value="1"/>
</dbReference>
<dbReference type="GO" id="GO:0046872">
    <property type="term" value="F:metal ion binding"/>
    <property type="evidence" value="ECO:0007669"/>
    <property type="project" value="InterPro"/>
</dbReference>
<evidence type="ECO:0000256" key="3">
    <source>
        <dbReference type="ARBA" id="ARBA00023002"/>
    </source>
</evidence>
<name>A0A5P2HC57_9BURK</name>
<dbReference type="Gene3D" id="1.20.1090.10">
    <property type="entry name" value="Dehydroquinate synthase-like - alpha domain"/>
    <property type="match status" value="1"/>
</dbReference>
<comment type="cofactor">
    <cofactor evidence="1">
        <name>Fe cation</name>
        <dbReference type="ChEBI" id="CHEBI:24875"/>
    </cofactor>
</comment>
<dbReference type="Pfam" id="PF00465">
    <property type="entry name" value="Fe-ADH"/>
    <property type="match status" value="1"/>
</dbReference>
<accession>A0A5P2HC57</accession>
<dbReference type="CDD" id="cd08551">
    <property type="entry name" value="Fe-ADH"/>
    <property type="match status" value="1"/>
</dbReference>
<dbReference type="GO" id="GO:0004022">
    <property type="term" value="F:alcohol dehydrogenase (NAD+) activity"/>
    <property type="evidence" value="ECO:0007669"/>
    <property type="project" value="TreeGrafter"/>
</dbReference>
<dbReference type="EMBL" id="CP044067">
    <property type="protein sequence ID" value="QET05174.1"/>
    <property type="molecule type" value="Genomic_DNA"/>
</dbReference>
<evidence type="ECO:0000256" key="2">
    <source>
        <dbReference type="ARBA" id="ARBA00007358"/>
    </source>
</evidence>
<organism evidence="7 8">
    <name type="scientific">Cupriavidus pauculus</name>
    <dbReference type="NCBI Taxonomy" id="82633"/>
    <lineage>
        <taxon>Bacteria</taxon>
        <taxon>Pseudomonadati</taxon>
        <taxon>Pseudomonadota</taxon>
        <taxon>Betaproteobacteria</taxon>
        <taxon>Burkholderiales</taxon>
        <taxon>Burkholderiaceae</taxon>
        <taxon>Cupriavidus</taxon>
    </lineage>
</organism>
<dbReference type="InterPro" id="IPR001670">
    <property type="entry name" value="ADH_Fe/GldA"/>
</dbReference>
<evidence type="ECO:0000256" key="4">
    <source>
        <dbReference type="ARBA" id="ARBA00023027"/>
    </source>
</evidence>
<dbReference type="Proteomes" id="UP000322822">
    <property type="component" value="Chromosome 2"/>
</dbReference>
<proteinExistence type="inferred from homology"/>
<reference evidence="7 8" key="1">
    <citation type="submission" date="2019-09" db="EMBL/GenBank/DDBJ databases">
        <title>FDA dAtabase for Regulatory Grade micrObial Sequences (FDA-ARGOS): Supporting development and validation of Infectious Disease Dx tests.</title>
        <authorList>
            <person name="Sciortino C."/>
            <person name="Tallon L."/>
            <person name="Sadzewicz L."/>
            <person name="Vavikolanu K."/>
            <person name="Mehta A."/>
            <person name="Aluvathingal J."/>
            <person name="Nadendla S."/>
            <person name="Nandy P."/>
            <person name="Geyer C."/>
            <person name="Yan Y."/>
            <person name="Sichtig H."/>
        </authorList>
    </citation>
    <scope>NUCLEOTIDE SEQUENCE [LARGE SCALE GENOMIC DNA]</scope>
    <source>
        <strain evidence="7 8">FDAARGOS_664</strain>
    </source>
</reference>
<feature type="domain" description="Fe-containing alcohol dehydrogenase-like C-terminal" evidence="6">
    <location>
        <begin position="190"/>
        <end position="384"/>
    </location>
</feature>
<dbReference type="OrthoDB" id="9815791at2"/>
<sequence>MHAFPYYFPTTLKFGNGLAAQAGALIRPFVPASAKLLVVTDEGLMRSGVLDGFFASLRAAEIAYETFDGVAPNPDTGVLERAVAFLRQHGCTAVAGVGGGSSIDTAKGVAAMATSAGSILDYEGYDRIREAPLPIIAMPTTSGTGSECTASTVFTNRETLFKTVIISPKLFPQLAILDPELTLKLPPAITAATGMDALTHAIESYVSKQANPISQALALHAIRMIGRSLRKAYYVGADLQAREDMLLGSFLAGVAFSQSKLGNVHAISHTMGGVFDIAHGIANAALLPYVVAFNVPACPERFRDIAQALGADVTGLDDLTAAQRVVEEVRTLNRALNIPSNIRELGVDLAHLPQMVKDSMRSGNVLVNPRLTNAGDIERIIVAAHRGNIEELV</sequence>
<dbReference type="PANTHER" id="PTHR11496">
    <property type="entry name" value="ALCOHOL DEHYDROGENASE"/>
    <property type="match status" value="1"/>
</dbReference>
<evidence type="ECO:0000313" key="8">
    <source>
        <dbReference type="Proteomes" id="UP000322822"/>
    </source>
</evidence>
<dbReference type="InterPro" id="IPR056798">
    <property type="entry name" value="ADH_Fe_C"/>
</dbReference>
<evidence type="ECO:0000256" key="1">
    <source>
        <dbReference type="ARBA" id="ARBA00001962"/>
    </source>
</evidence>
<dbReference type="InterPro" id="IPR039697">
    <property type="entry name" value="Alcohol_dehydrogenase_Fe"/>
</dbReference>
<evidence type="ECO:0000259" key="6">
    <source>
        <dbReference type="Pfam" id="PF25137"/>
    </source>
</evidence>
<keyword evidence="3" id="KW-0560">Oxidoreductase</keyword>
<feature type="domain" description="Alcohol dehydrogenase iron-type/glycerol dehydrogenase GldA" evidence="5">
    <location>
        <begin position="9"/>
        <end position="179"/>
    </location>
</feature>